<feature type="transmembrane region" description="Helical" evidence="1">
    <location>
        <begin position="31"/>
        <end position="48"/>
    </location>
</feature>
<dbReference type="eggNOG" id="arCOG01880">
    <property type="taxonomic scope" value="Archaea"/>
</dbReference>
<dbReference type="STRING" id="593750.Metfor_0521"/>
<dbReference type="OrthoDB" id="107330at2157"/>
<keyword evidence="1" id="KW-0812">Transmembrane</keyword>
<keyword evidence="2" id="KW-0418">Kinase</keyword>
<reference evidence="2 3" key="2">
    <citation type="journal article" date="2014" name="Genome Announc.">
        <title>Complete Genome Sequence of Methanoregula formicica SMSPT, a Mesophilic Hydrogenotrophic Methanogen Isolated from a Methanogenic Upflow Anaerobic Sludge Blanket Reactor.</title>
        <authorList>
            <person name="Yamamoto K."/>
            <person name="Tamaki H."/>
            <person name="Cadillo-Quiroz H."/>
            <person name="Imachi H."/>
            <person name="Kyrpides N."/>
            <person name="Woyke T."/>
            <person name="Goodwin L."/>
            <person name="Zinder S.H."/>
            <person name="Kamagata Y."/>
            <person name="Liu W.T."/>
        </authorList>
    </citation>
    <scope>NUCLEOTIDE SEQUENCE [LARGE SCALE GENOMIC DNA]</scope>
    <source>
        <strain evidence="3">DSM 22288 / NBRC 105244 / SMSP</strain>
    </source>
</reference>
<dbReference type="GO" id="GO:0004143">
    <property type="term" value="F:ATP-dependent diacylglycerol kinase activity"/>
    <property type="evidence" value="ECO:0007669"/>
    <property type="project" value="InterPro"/>
</dbReference>
<dbReference type="PANTHER" id="PTHR31303:SF1">
    <property type="entry name" value="CTP-DEPENDENT DIACYLGLYCEROL KINASE 1"/>
    <property type="match status" value="1"/>
</dbReference>
<keyword evidence="1" id="KW-1133">Transmembrane helix</keyword>
<dbReference type="RefSeq" id="WP_015284555.1">
    <property type="nucleotide sequence ID" value="NC_019943.1"/>
</dbReference>
<feature type="transmembrane region" description="Helical" evidence="1">
    <location>
        <begin position="7"/>
        <end position="25"/>
    </location>
</feature>
<evidence type="ECO:0000256" key="1">
    <source>
        <dbReference type="SAM" id="Phobius"/>
    </source>
</evidence>
<organism evidence="2 3">
    <name type="scientific">Methanoregula formicica (strain DSM 22288 / NBRC 105244 / SMSP)</name>
    <dbReference type="NCBI Taxonomy" id="593750"/>
    <lineage>
        <taxon>Archaea</taxon>
        <taxon>Methanobacteriati</taxon>
        <taxon>Methanobacteriota</taxon>
        <taxon>Stenosarchaea group</taxon>
        <taxon>Methanomicrobia</taxon>
        <taxon>Methanomicrobiales</taxon>
        <taxon>Methanoregulaceae</taxon>
        <taxon>Methanoregula</taxon>
    </lineage>
</organism>
<dbReference type="InParanoid" id="L0HCS1"/>
<proteinExistence type="predicted"/>
<evidence type="ECO:0000313" key="3">
    <source>
        <dbReference type="Proteomes" id="UP000010824"/>
    </source>
</evidence>
<dbReference type="Proteomes" id="UP000010824">
    <property type="component" value="Chromosome"/>
</dbReference>
<dbReference type="EMBL" id="CP003167">
    <property type="protein sequence ID" value="AGB01591.1"/>
    <property type="molecule type" value="Genomic_DNA"/>
</dbReference>
<dbReference type="HOGENOM" id="CLU_031477_4_2_2"/>
<dbReference type="PANTHER" id="PTHR31303">
    <property type="entry name" value="CTP-DEPENDENT DIACYLGLYCEROL KINASE 1"/>
    <property type="match status" value="1"/>
</dbReference>
<evidence type="ECO:0000313" key="2">
    <source>
        <dbReference type="EMBL" id="AGB01591.1"/>
    </source>
</evidence>
<dbReference type="InterPro" id="IPR037997">
    <property type="entry name" value="Dgk1-like"/>
</dbReference>
<dbReference type="AlphaFoldDB" id="L0HCS1"/>
<feature type="transmembrane region" description="Helical" evidence="1">
    <location>
        <begin position="132"/>
        <end position="162"/>
    </location>
</feature>
<gene>
    <name evidence="2" type="ordered locus">Metfor_0521</name>
</gene>
<feature type="transmembrane region" description="Helical" evidence="1">
    <location>
        <begin position="168"/>
        <end position="188"/>
    </location>
</feature>
<dbReference type="KEGG" id="mfo:Metfor_0521"/>
<feature type="transmembrane region" description="Helical" evidence="1">
    <location>
        <begin position="69"/>
        <end position="88"/>
    </location>
</feature>
<protein>
    <submittedName>
        <fullName evidence="2">Dolichol kinase</fullName>
    </submittedName>
</protein>
<name>L0HCS1_METFS</name>
<keyword evidence="3" id="KW-1185">Reference proteome</keyword>
<dbReference type="GeneID" id="14309194"/>
<feature type="transmembrane region" description="Helical" evidence="1">
    <location>
        <begin position="94"/>
        <end position="112"/>
    </location>
</feature>
<keyword evidence="2" id="KW-0808">Transferase</keyword>
<keyword evidence="1" id="KW-0472">Membrane</keyword>
<reference evidence="3" key="1">
    <citation type="submission" date="2011-12" db="EMBL/GenBank/DDBJ databases">
        <title>Complete sequence of Methanoregula formicicum SMSP.</title>
        <authorList>
            <person name="Lucas S."/>
            <person name="Han J."/>
            <person name="Lapidus A."/>
            <person name="Cheng J.-F."/>
            <person name="Goodwin L."/>
            <person name="Pitluck S."/>
            <person name="Peters L."/>
            <person name="Ovchinnikova G."/>
            <person name="Teshima H."/>
            <person name="Detter J.C."/>
            <person name="Han C."/>
            <person name="Tapia R."/>
            <person name="Land M."/>
            <person name="Hauser L."/>
            <person name="Kyrpides N."/>
            <person name="Ivanova N."/>
            <person name="Pagani I."/>
            <person name="Imachi H."/>
            <person name="Tamaki H."/>
            <person name="Sekiguchi Y."/>
            <person name="Kamagata Y."/>
            <person name="Cadillo-Quiroz H."/>
            <person name="Zinder S."/>
            <person name="Liu W.-T."/>
            <person name="Woyke T."/>
        </authorList>
    </citation>
    <scope>NUCLEOTIDE SEQUENCE [LARGE SCALE GENOMIC DNA]</scope>
    <source>
        <strain evidence="3">DSM 22288 / NBRC 105244 / SMSP</strain>
    </source>
</reference>
<sequence length="189" mass="19578" precursor="true">MQEFVRKLIHLIAGLLVAAMVYVAGQAAATAILATGLLVGIVLVDLLLRGYRIPLFSFLVGHLDRNDRLPGRGALTFAVSALAVVVLFPVAISVPAIVTVAVLDSVTTIAGLRFGKHRIYNGKSWEGTLSGIAVTAIVLLPLLTPAGAAAVAILAGIIELISPVDDNLVIPVAVSVLLAFMPAFLVVAV</sequence>
<accession>L0HCS1</accession>